<reference evidence="2 3" key="1">
    <citation type="submission" date="2019-02" db="EMBL/GenBank/DDBJ databases">
        <title>Deep-cultivation of Planctomycetes and their phenomic and genomic characterization uncovers novel biology.</title>
        <authorList>
            <person name="Wiegand S."/>
            <person name="Jogler M."/>
            <person name="Boedeker C."/>
            <person name="Pinto D."/>
            <person name="Vollmers J."/>
            <person name="Rivas-Marin E."/>
            <person name="Kohn T."/>
            <person name="Peeters S.H."/>
            <person name="Heuer A."/>
            <person name="Rast P."/>
            <person name="Oberbeckmann S."/>
            <person name="Bunk B."/>
            <person name="Jeske O."/>
            <person name="Meyerdierks A."/>
            <person name="Storesund J.E."/>
            <person name="Kallscheuer N."/>
            <person name="Luecker S."/>
            <person name="Lage O.M."/>
            <person name="Pohl T."/>
            <person name="Merkel B.J."/>
            <person name="Hornburger P."/>
            <person name="Mueller R.-W."/>
            <person name="Bruemmer F."/>
            <person name="Labrenz M."/>
            <person name="Spormann A.M."/>
            <person name="Op Den Camp H."/>
            <person name="Overmann J."/>
            <person name="Amann R."/>
            <person name="Jetten M.S.M."/>
            <person name="Mascher T."/>
            <person name="Medema M.H."/>
            <person name="Devos D.P."/>
            <person name="Kaster A.-K."/>
            <person name="Ovreas L."/>
            <person name="Rohde M."/>
            <person name="Galperin M.Y."/>
            <person name="Jogler C."/>
        </authorList>
    </citation>
    <scope>NUCLEOTIDE SEQUENCE [LARGE SCALE GENOMIC DNA]</scope>
    <source>
        <strain evidence="2 3">Pla100</strain>
    </source>
</reference>
<comment type="caution">
    <text evidence="2">The sequence shown here is derived from an EMBL/GenBank/DDBJ whole genome shotgun (WGS) entry which is preliminary data.</text>
</comment>
<evidence type="ECO:0000313" key="2">
    <source>
        <dbReference type="EMBL" id="TWU01693.1"/>
    </source>
</evidence>
<dbReference type="EMBL" id="SJPM01000002">
    <property type="protein sequence ID" value="TWU01693.1"/>
    <property type="molecule type" value="Genomic_DNA"/>
</dbReference>
<dbReference type="Proteomes" id="UP000316213">
    <property type="component" value="Unassembled WGS sequence"/>
</dbReference>
<sequence>MRNREMDTQRRLLIGRTLTLTSGLHAVLSTYFALIKHIRGDTTMTSALLVTSHMIPSTRSLQLTPTSSALTPQVLYTGEHPSRLTVSSLRAKLMAGSNLIVVTTRRTFGGDEGLRLATGQSGNNRVHPSTRAGRF</sequence>
<evidence type="ECO:0000256" key="1">
    <source>
        <dbReference type="SAM" id="Phobius"/>
    </source>
</evidence>
<keyword evidence="1" id="KW-1133">Transmembrane helix</keyword>
<proteinExistence type="predicted"/>
<keyword evidence="1" id="KW-0472">Membrane</keyword>
<accession>A0A5C6ANS7</accession>
<protein>
    <submittedName>
        <fullName evidence="2">Uncharacterized protein</fullName>
    </submittedName>
</protein>
<organism evidence="2 3">
    <name type="scientific">Neorhodopirellula pilleata</name>
    <dbReference type="NCBI Taxonomy" id="2714738"/>
    <lineage>
        <taxon>Bacteria</taxon>
        <taxon>Pseudomonadati</taxon>
        <taxon>Planctomycetota</taxon>
        <taxon>Planctomycetia</taxon>
        <taxon>Pirellulales</taxon>
        <taxon>Pirellulaceae</taxon>
        <taxon>Neorhodopirellula</taxon>
    </lineage>
</organism>
<name>A0A5C6ANS7_9BACT</name>
<evidence type="ECO:0000313" key="3">
    <source>
        <dbReference type="Proteomes" id="UP000316213"/>
    </source>
</evidence>
<dbReference type="AlphaFoldDB" id="A0A5C6ANS7"/>
<gene>
    <name evidence="2" type="ORF">Pla100_14280</name>
</gene>
<keyword evidence="1" id="KW-0812">Transmembrane</keyword>
<keyword evidence="3" id="KW-1185">Reference proteome</keyword>
<feature type="transmembrane region" description="Helical" evidence="1">
    <location>
        <begin position="12"/>
        <end position="34"/>
    </location>
</feature>